<evidence type="ECO:0000256" key="6">
    <source>
        <dbReference type="ARBA" id="ARBA00022989"/>
    </source>
</evidence>
<dbReference type="PANTHER" id="PTHR42718:SF9">
    <property type="entry name" value="MAJOR FACILITATOR SUPERFAMILY MULTIDRUG TRANSPORTER MFSC"/>
    <property type="match status" value="1"/>
</dbReference>
<evidence type="ECO:0000256" key="5">
    <source>
        <dbReference type="ARBA" id="ARBA00022692"/>
    </source>
</evidence>
<dbReference type="Pfam" id="PF07690">
    <property type="entry name" value="MFS_1"/>
    <property type="match status" value="1"/>
</dbReference>
<evidence type="ECO:0000313" key="10">
    <source>
        <dbReference type="EMBL" id="SOR27960.1"/>
    </source>
</evidence>
<reference evidence="11" key="1">
    <citation type="submission" date="2017-10" db="EMBL/GenBank/DDBJ databases">
        <authorList>
            <person name="Regsiter A."/>
            <person name="William W."/>
        </authorList>
    </citation>
    <scope>NUCLEOTIDE SEQUENCE [LARGE SCALE GENOMIC DNA]</scope>
</reference>
<dbReference type="CDD" id="cd17503">
    <property type="entry name" value="MFS_LmrB_MDR_like"/>
    <property type="match status" value="1"/>
</dbReference>
<dbReference type="InterPro" id="IPR020846">
    <property type="entry name" value="MFS_dom"/>
</dbReference>
<evidence type="ECO:0000256" key="3">
    <source>
        <dbReference type="ARBA" id="ARBA00022448"/>
    </source>
</evidence>
<evidence type="ECO:0000256" key="4">
    <source>
        <dbReference type="ARBA" id="ARBA00022475"/>
    </source>
</evidence>
<dbReference type="SUPFAM" id="SSF103473">
    <property type="entry name" value="MFS general substrate transporter"/>
    <property type="match status" value="1"/>
</dbReference>
<feature type="transmembrane region" description="Helical" evidence="8">
    <location>
        <begin position="209"/>
        <end position="229"/>
    </location>
</feature>
<dbReference type="Proteomes" id="UP000233769">
    <property type="component" value="Chromosome tk0001"/>
</dbReference>
<name>A0A2N9ALB8_METEX</name>
<feature type="domain" description="Major facilitator superfamily (MFS) profile" evidence="9">
    <location>
        <begin position="23"/>
        <end position="516"/>
    </location>
</feature>
<keyword evidence="5 8" id="KW-0812">Transmembrane</keyword>
<proteinExistence type="inferred from homology"/>
<feature type="transmembrane region" description="Helical" evidence="8">
    <location>
        <begin position="21"/>
        <end position="41"/>
    </location>
</feature>
<keyword evidence="6 8" id="KW-1133">Transmembrane helix</keyword>
<keyword evidence="3" id="KW-0813">Transport</keyword>
<dbReference type="InterPro" id="IPR004638">
    <property type="entry name" value="EmrB-like"/>
</dbReference>
<feature type="transmembrane region" description="Helical" evidence="8">
    <location>
        <begin position="493"/>
        <end position="511"/>
    </location>
</feature>
<dbReference type="NCBIfam" id="TIGR00711">
    <property type="entry name" value="efflux_EmrB"/>
    <property type="match status" value="1"/>
</dbReference>
<dbReference type="InterPro" id="IPR011701">
    <property type="entry name" value="MFS"/>
</dbReference>
<dbReference type="EMBL" id="LT962688">
    <property type="protein sequence ID" value="SOR27960.1"/>
    <property type="molecule type" value="Genomic_DNA"/>
</dbReference>
<evidence type="ECO:0000256" key="1">
    <source>
        <dbReference type="ARBA" id="ARBA00004651"/>
    </source>
</evidence>
<feature type="transmembrane region" description="Helical" evidence="8">
    <location>
        <begin position="175"/>
        <end position="197"/>
    </location>
</feature>
<feature type="transmembrane region" description="Helical" evidence="8">
    <location>
        <begin position="114"/>
        <end position="139"/>
    </location>
</feature>
<dbReference type="PANTHER" id="PTHR42718">
    <property type="entry name" value="MAJOR FACILITATOR SUPERFAMILY MULTIDRUG TRANSPORTER MFSC"/>
    <property type="match status" value="1"/>
</dbReference>
<accession>A0A2N9ALB8</accession>
<evidence type="ECO:0000313" key="11">
    <source>
        <dbReference type="Proteomes" id="UP000233769"/>
    </source>
</evidence>
<organism evidence="10 11">
    <name type="scientific">Methylorubrum extorquens</name>
    <name type="common">Methylobacterium dichloromethanicum</name>
    <name type="synonym">Methylobacterium extorquens</name>
    <dbReference type="NCBI Taxonomy" id="408"/>
    <lineage>
        <taxon>Bacteria</taxon>
        <taxon>Pseudomonadati</taxon>
        <taxon>Pseudomonadota</taxon>
        <taxon>Alphaproteobacteria</taxon>
        <taxon>Hyphomicrobiales</taxon>
        <taxon>Methylobacteriaceae</taxon>
        <taxon>Methylorubrum</taxon>
    </lineage>
</organism>
<feature type="transmembrane region" description="Helical" evidence="8">
    <location>
        <begin position="312"/>
        <end position="332"/>
    </location>
</feature>
<comment type="similarity">
    <text evidence="2">Belongs to the major facilitator superfamily. EmrB family.</text>
</comment>
<gene>
    <name evidence="10" type="primary">emrB</name>
    <name evidence="10" type="ORF">TK0001_1358</name>
</gene>
<protein>
    <submittedName>
        <fullName evidence="10">Multidrug efflux system protein</fullName>
    </submittedName>
</protein>
<keyword evidence="4" id="KW-1003">Cell membrane</keyword>
<dbReference type="Gene3D" id="1.20.1720.10">
    <property type="entry name" value="Multidrug resistance protein D"/>
    <property type="match status" value="1"/>
</dbReference>
<evidence type="ECO:0000256" key="2">
    <source>
        <dbReference type="ARBA" id="ARBA00008537"/>
    </source>
</evidence>
<dbReference type="PROSITE" id="PS50850">
    <property type="entry name" value="MFS"/>
    <property type="match status" value="1"/>
</dbReference>
<feature type="transmembrane region" description="Helical" evidence="8">
    <location>
        <begin position="88"/>
        <end position="108"/>
    </location>
</feature>
<comment type="subcellular location">
    <subcellularLocation>
        <location evidence="1">Cell membrane</location>
        <topology evidence="1">Multi-pass membrane protein</topology>
    </subcellularLocation>
</comment>
<dbReference type="Gene3D" id="1.20.1250.20">
    <property type="entry name" value="MFS general substrate transporter like domains"/>
    <property type="match status" value="1"/>
</dbReference>
<feature type="transmembrane region" description="Helical" evidence="8">
    <location>
        <begin position="279"/>
        <end position="300"/>
    </location>
</feature>
<dbReference type="AlphaFoldDB" id="A0A2N9ALB8"/>
<dbReference type="InterPro" id="IPR036259">
    <property type="entry name" value="MFS_trans_sf"/>
</dbReference>
<evidence type="ECO:0000256" key="7">
    <source>
        <dbReference type="ARBA" id="ARBA00023136"/>
    </source>
</evidence>
<sequence length="524" mass="56914">MAASATLAASPAADPPLDRRMVAFLCMVFGMFMAILDIQIVSASLNEIQAGLSASGDEIPWVQTSYLIAEVISIPLSGTLSRVLSTRWMFSISAAGFTLMSLMCATSSSIGEMIVWRALQGFIGGGMIPTVFAAAFTIFPPSKRSIVSPMIGLVATLAPTIGPTIGGYLTDLFSWHWLFLINIVPGIFVTISTFLLIDFDRPNFDLLKSFDWAGLAFMAGFLGCLEYVLEEGPNHDWLQDEAVFVCALVCVVSGLAFFARVFTARQPIVDLRAFSDRNFAAGCVFSFVMGIGLYGLTYLYPVYLARVRGYSALQIGETMFVSGLCMFATAPIAGKLSAKLDPRIMMAMGFSGFAVGTWIVTGLTKDWDFWELLWPQVLRGCSLMLCMIPINNIALGTLPPERMKNASGLFNLTRNLGGAVGLALINTVLNARWDLHLARLHERFTWANSAALERLDAMRRQFEVFGGDANGMALKALNNTVRIQGLVMSFEDVFLVLTVLFLAMACGTPLIRRPRAAAPAGAGH</sequence>
<evidence type="ECO:0000256" key="8">
    <source>
        <dbReference type="SAM" id="Phobius"/>
    </source>
</evidence>
<dbReference type="GO" id="GO:0022857">
    <property type="term" value="F:transmembrane transporter activity"/>
    <property type="evidence" value="ECO:0007669"/>
    <property type="project" value="InterPro"/>
</dbReference>
<feature type="transmembrane region" description="Helical" evidence="8">
    <location>
        <begin position="241"/>
        <end position="259"/>
    </location>
</feature>
<feature type="transmembrane region" description="Helical" evidence="8">
    <location>
        <begin position="151"/>
        <end position="169"/>
    </location>
</feature>
<dbReference type="GO" id="GO:0005886">
    <property type="term" value="C:plasma membrane"/>
    <property type="evidence" value="ECO:0007669"/>
    <property type="project" value="UniProtKB-SubCell"/>
</dbReference>
<keyword evidence="7 8" id="KW-0472">Membrane</keyword>
<feature type="transmembrane region" description="Helical" evidence="8">
    <location>
        <begin position="344"/>
        <end position="364"/>
    </location>
</feature>
<evidence type="ECO:0000259" key="9">
    <source>
        <dbReference type="PROSITE" id="PS50850"/>
    </source>
</evidence>